<dbReference type="Proteomes" id="UP000054217">
    <property type="component" value="Unassembled WGS sequence"/>
</dbReference>
<evidence type="ECO:0000313" key="1">
    <source>
        <dbReference type="EMBL" id="KIO00652.1"/>
    </source>
</evidence>
<name>A0A0C3JT44_PISTI</name>
<keyword evidence="2" id="KW-1185">Reference proteome</keyword>
<organism evidence="1 2">
    <name type="scientific">Pisolithus tinctorius Marx 270</name>
    <dbReference type="NCBI Taxonomy" id="870435"/>
    <lineage>
        <taxon>Eukaryota</taxon>
        <taxon>Fungi</taxon>
        <taxon>Dikarya</taxon>
        <taxon>Basidiomycota</taxon>
        <taxon>Agaricomycotina</taxon>
        <taxon>Agaricomycetes</taxon>
        <taxon>Agaricomycetidae</taxon>
        <taxon>Boletales</taxon>
        <taxon>Sclerodermatineae</taxon>
        <taxon>Pisolithaceae</taxon>
        <taxon>Pisolithus</taxon>
    </lineage>
</organism>
<proteinExistence type="predicted"/>
<gene>
    <name evidence="1" type="ORF">M404DRAFT_1003642</name>
</gene>
<reference evidence="1 2" key="1">
    <citation type="submission" date="2014-04" db="EMBL/GenBank/DDBJ databases">
        <authorList>
            <consortium name="DOE Joint Genome Institute"/>
            <person name="Kuo A."/>
            <person name="Kohler A."/>
            <person name="Costa M.D."/>
            <person name="Nagy L.G."/>
            <person name="Floudas D."/>
            <person name="Copeland A."/>
            <person name="Barry K.W."/>
            <person name="Cichocki N."/>
            <person name="Veneault-Fourrey C."/>
            <person name="LaButti K."/>
            <person name="Lindquist E.A."/>
            <person name="Lipzen A."/>
            <person name="Lundell T."/>
            <person name="Morin E."/>
            <person name="Murat C."/>
            <person name="Sun H."/>
            <person name="Tunlid A."/>
            <person name="Henrissat B."/>
            <person name="Grigoriev I.V."/>
            <person name="Hibbett D.S."/>
            <person name="Martin F."/>
            <person name="Nordberg H.P."/>
            <person name="Cantor M.N."/>
            <person name="Hua S.X."/>
        </authorList>
    </citation>
    <scope>NUCLEOTIDE SEQUENCE [LARGE SCALE GENOMIC DNA]</scope>
    <source>
        <strain evidence="1 2">Marx 270</strain>
    </source>
</reference>
<dbReference type="EMBL" id="KN831994">
    <property type="protein sequence ID" value="KIO00652.1"/>
    <property type="molecule type" value="Genomic_DNA"/>
</dbReference>
<protein>
    <submittedName>
        <fullName evidence="1">Uncharacterized protein</fullName>
    </submittedName>
</protein>
<dbReference type="HOGENOM" id="CLU_2672085_0_0_1"/>
<sequence length="75" mass="8391">MPSTSRSLETWRNGFSADSRCNRTPFKVQLPDVPGITGRQKRTGTAVEAMHRDTGWWSEGSIALYDCCPAFAREV</sequence>
<evidence type="ECO:0000313" key="2">
    <source>
        <dbReference type="Proteomes" id="UP000054217"/>
    </source>
</evidence>
<dbReference type="InParanoid" id="A0A0C3JT44"/>
<accession>A0A0C3JT44</accession>
<dbReference type="AlphaFoldDB" id="A0A0C3JT44"/>
<reference evidence="2" key="2">
    <citation type="submission" date="2015-01" db="EMBL/GenBank/DDBJ databases">
        <title>Evolutionary Origins and Diversification of the Mycorrhizal Mutualists.</title>
        <authorList>
            <consortium name="DOE Joint Genome Institute"/>
            <consortium name="Mycorrhizal Genomics Consortium"/>
            <person name="Kohler A."/>
            <person name="Kuo A."/>
            <person name="Nagy L.G."/>
            <person name="Floudas D."/>
            <person name="Copeland A."/>
            <person name="Barry K.W."/>
            <person name="Cichocki N."/>
            <person name="Veneault-Fourrey C."/>
            <person name="LaButti K."/>
            <person name="Lindquist E.A."/>
            <person name="Lipzen A."/>
            <person name="Lundell T."/>
            <person name="Morin E."/>
            <person name="Murat C."/>
            <person name="Riley R."/>
            <person name="Ohm R."/>
            <person name="Sun H."/>
            <person name="Tunlid A."/>
            <person name="Henrissat B."/>
            <person name="Grigoriev I.V."/>
            <person name="Hibbett D.S."/>
            <person name="Martin F."/>
        </authorList>
    </citation>
    <scope>NUCLEOTIDE SEQUENCE [LARGE SCALE GENOMIC DNA]</scope>
    <source>
        <strain evidence="2">Marx 270</strain>
    </source>
</reference>